<dbReference type="Proteomes" id="UP000037977">
    <property type="component" value="Unassembled WGS sequence"/>
</dbReference>
<gene>
    <name evidence="2" type="ORF">ADM90_16445</name>
</gene>
<feature type="domain" description="Ketopantoate reductase N-terminal" evidence="1">
    <location>
        <begin position="3"/>
        <end position="153"/>
    </location>
</feature>
<dbReference type="SUPFAM" id="SSF51735">
    <property type="entry name" value="NAD(P)-binding Rossmann-fold domains"/>
    <property type="match status" value="1"/>
</dbReference>
<proteinExistence type="predicted"/>
<evidence type="ECO:0000313" key="3">
    <source>
        <dbReference type="Proteomes" id="UP000037977"/>
    </source>
</evidence>
<dbReference type="PATRIC" id="fig|33935.3.peg.2045"/>
<accession>A0A0M9DI13</accession>
<dbReference type="RefSeq" id="WP_053996011.1">
    <property type="nucleotide sequence ID" value="NZ_LGCI01000010.1"/>
</dbReference>
<name>A0A0M9DI13_9BACI</name>
<dbReference type="AlphaFoldDB" id="A0A0M9DI13"/>
<protein>
    <recommendedName>
        <fullName evidence="1">Ketopantoate reductase N-terminal domain-containing protein</fullName>
    </recommendedName>
</protein>
<dbReference type="OrthoDB" id="9793586at2"/>
<comment type="caution">
    <text evidence="2">The sequence shown here is derived from an EMBL/GenBank/DDBJ whole genome shotgun (WGS) entry which is preliminary data.</text>
</comment>
<evidence type="ECO:0000259" key="1">
    <source>
        <dbReference type="Pfam" id="PF02558"/>
    </source>
</evidence>
<dbReference type="STRING" id="33935.ADM90_16445"/>
<evidence type="ECO:0000313" key="2">
    <source>
        <dbReference type="EMBL" id="KOY80770.1"/>
    </source>
</evidence>
<dbReference type="InterPro" id="IPR013332">
    <property type="entry name" value="KPR_N"/>
</dbReference>
<dbReference type="InterPro" id="IPR036291">
    <property type="entry name" value="NAD(P)-bd_dom_sf"/>
</dbReference>
<sequence>MKILIYGAGVQGSYLAHILYRSGNQVDVLARNSRYDELSEQGIRLNHYLQRKQTEDRITVISALPREAYYDFIFVTAKFSDLTEIIEDVKVNISKNIVLVGNNIDTHKWEHDILQYDSSKKILFAFQLTGGKRMNGDINVLRFFKGHMLIGSLSNHQKEINILKNIINPKLYSIKVKSAMEEWLLTHAVNIVTMTALQEIHASNVNDLVKDKHGWKLVAKAQIDLYKMLERSGYQIKPALQKNLVRSPTLFTIGMSLLYRMPLLDMMQSTVEETNELFDSFEMKRQQSGMELKHFSELRGITTYPSS</sequence>
<dbReference type="Pfam" id="PF02558">
    <property type="entry name" value="ApbA"/>
    <property type="match status" value="1"/>
</dbReference>
<dbReference type="Gene3D" id="3.40.50.720">
    <property type="entry name" value="NAD(P)-binding Rossmann-like Domain"/>
    <property type="match status" value="1"/>
</dbReference>
<keyword evidence="3" id="KW-1185">Reference proteome</keyword>
<reference evidence="2 3" key="1">
    <citation type="submission" date="2015-07" db="EMBL/GenBank/DDBJ databases">
        <title>Genome sequencing project for genomic taxonomy and phylogenomics of Bacillus-like bacteria.</title>
        <authorList>
            <person name="Liu B."/>
            <person name="Wang J."/>
            <person name="Zhu Y."/>
            <person name="Liu G."/>
            <person name="Chen Q."/>
            <person name="Chen Z."/>
            <person name="Che J."/>
            <person name="Ge C."/>
            <person name="Shi H."/>
            <person name="Pan Z."/>
            <person name="Liu X."/>
        </authorList>
    </citation>
    <scope>NUCLEOTIDE SEQUENCE [LARGE SCALE GENOMIC DNA]</scope>
    <source>
        <strain evidence="2 3">DSM 54</strain>
    </source>
</reference>
<dbReference type="EMBL" id="LGCI01000010">
    <property type="protein sequence ID" value="KOY80770.1"/>
    <property type="molecule type" value="Genomic_DNA"/>
</dbReference>
<organism evidence="2 3">
    <name type="scientific">Lysinibacillus macroides</name>
    <dbReference type="NCBI Taxonomy" id="33935"/>
    <lineage>
        <taxon>Bacteria</taxon>
        <taxon>Bacillati</taxon>
        <taxon>Bacillota</taxon>
        <taxon>Bacilli</taxon>
        <taxon>Bacillales</taxon>
        <taxon>Bacillaceae</taxon>
        <taxon>Lysinibacillus</taxon>
    </lineage>
</organism>